<evidence type="ECO:0000313" key="3">
    <source>
        <dbReference type="Proteomes" id="UP000197418"/>
    </source>
</evidence>
<gene>
    <name evidence="2" type="ORF">A3L08_01700</name>
</gene>
<evidence type="ECO:0000256" key="1">
    <source>
        <dbReference type="SAM" id="Phobius"/>
    </source>
</evidence>
<dbReference type="KEGG" id="tpaf:A3L08_01700"/>
<dbReference type="OrthoDB" id="147058at2157"/>
<evidence type="ECO:0000313" key="2">
    <source>
        <dbReference type="EMBL" id="ASJ06130.1"/>
    </source>
</evidence>
<keyword evidence="3" id="KW-1185">Reference proteome</keyword>
<dbReference type="EMBL" id="CP015102">
    <property type="protein sequence ID" value="ASJ06130.1"/>
    <property type="molecule type" value="Genomic_DNA"/>
</dbReference>
<keyword evidence="1" id="KW-0812">Transmembrane</keyword>
<keyword evidence="1" id="KW-0472">Membrane</keyword>
<feature type="transmembrane region" description="Helical" evidence="1">
    <location>
        <begin position="48"/>
        <end position="66"/>
    </location>
</feature>
<keyword evidence="1" id="KW-1133">Transmembrane helix</keyword>
<dbReference type="AlphaFoldDB" id="A0A218P5U6"/>
<protein>
    <submittedName>
        <fullName evidence="2">Uncharacterized protein</fullName>
    </submittedName>
</protein>
<dbReference type="Proteomes" id="UP000197418">
    <property type="component" value="Chromosome"/>
</dbReference>
<proteinExistence type="predicted"/>
<organism evidence="2 3">
    <name type="scientific">Thermococcus pacificus</name>
    <dbReference type="NCBI Taxonomy" id="71998"/>
    <lineage>
        <taxon>Archaea</taxon>
        <taxon>Methanobacteriati</taxon>
        <taxon>Methanobacteriota</taxon>
        <taxon>Thermococci</taxon>
        <taxon>Thermococcales</taxon>
        <taxon>Thermococcaceae</taxon>
        <taxon>Thermococcus</taxon>
    </lineage>
</organism>
<sequence>MFGGRFFSYRWDVVSYLIGLVIPVAVMGIFAGLVTINANIEQYGTDSFLQFFLIGFIVHNIILSGFPQQSVECAG</sequence>
<reference evidence="2 3" key="1">
    <citation type="submission" date="2016-04" db="EMBL/GenBank/DDBJ databases">
        <title>Complete genome sequence of Thermococcus pacificus type strain P4.</title>
        <authorList>
            <person name="Oger P.M."/>
        </authorList>
    </citation>
    <scope>NUCLEOTIDE SEQUENCE [LARGE SCALE GENOMIC DNA]</scope>
    <source>
        <strain evidence="2 3">P-4</strain>
    </source>
</reference>
<name>A0A218P5U6_9EURY</name>
<feature type="transmembrane region" description="Helical" evidence="1">
    <location>
        <begin position="13"/>
        <end position="36"/>
    </location>
</feature>
<dbReference type="GeneID" id="33314945"/>
<accession>A0A218P5U6</accession>
<dbReference type="RefSeq" id="WP_088853394.1">
    <property type="nucleotide sequence ID" value="NZ_CP015102.1"/>
</dbReference>